<sequence length="180" mass="20644">MKGQAQRHGDTAHGGSVYWLTWGVAQIPAWRNTLAMALAFPGIILYGIAHFALEDFIRSEKERKVYRALTAFGLTPWIALHLFYIMILYAFSWLSAGSYAEAALPLGEAVLTHFSWFPLVSEILMLLPFLYWFYFQIRQNTVFPKKMAFTNILVIYFLMYGIKSMMPDCPVRSGLVLQMV</sequence>
<protein>
    <recommendedName>
        <fullName evidence="4">Acyltransferase 3 domain-containing protein</fullName>
    </recommendedName>
</protein>
<accession>A0A3A9AA52</accession>
<reference evidence="2 3" key="1">
    <citation type="submission" date="2018-09" db="EMBL/GenBank/DDBJ databases">
        <title>Murine metabolic-syndrome-specific gut microbial biobank.</title>
        <authorList>
            <person name="Liu C."/>
        </authorList>
    </citation>
    <scope>NUCLEOTIDE SEQUENCE [LARGE SCALE GENOMIC DNA]</scope>
    <source>
        <strain evidence="2 3">0.1xD8-82</strain>
    </source>
</reference>
<dbReference type="Proteomes" id="UP000280696">
    <property type="component" value="Unassembled WGS sequence"/>
</dbReference>
<proteinExistence type="predicted"/>
<name>A0A3A9AA52_9FIRM</name>
<feature type="transmembrane region" description="Helical" evidence="1">
    <location>
        <begin position="147"/>
        <end position="166"/>
    </location>
</feature>
<keyword evidence="1" id="KW-1133">Transmembrane helix</keyword>
<evidence type="ECO:0000256" key="1">
    <source>
        <dbReference type="SAM" id="Phobius"/>
    </source>
</evidence>
<keyword evidence="1" id="KW-0812">Transmembrane</keyword>
<keyword evidence="1" id="KW-0472">Membrane</keyword>
<keyword evidence="3" id="KW-1185">Reference proteome</keyword>
<evidence type="ECO:0000313" key="3">
    <source>
        <dbReference type="Proteomes" id="UP000280696"/>
    </source>
</evidence>
<dbReference type="Pfam" id="PF20599">
    <property type="entry name" value="DUF6796"/>
    <property type="match status" value="1"/>
</dbReference>
<feature type="transmembrane region" description="Helical" evidence="1">
    <location>
        <begin position="34"/>
        <end position="53"/>
    </location>
</feature>
<dbReference type="EMBL" id="RAYQ01000033">
    <property type="protein sequence ID" value="RKI88024.1"/>
    <property type="molecule type" value="Genomic_DNA"/>
</dbReference>
<organism evidence="2 3">
    <name type="scientific">Parablautia intestinalis</name>
    <dbReference type="NCBI Taxonomy" id="2320100"/>
    <lineage>
        <taxon>Bacteria</taxon>
        <taxon>Bacillati</taxon>
        <taxon>Bacillota</taxon>
        <taxon>Clostridia</taxon>
        <taxon>Lachnospirales</taxon>
        <taxon>Lachnospiraceae</taxon>
        <taxon>Parablautia</taxon>
    </lineage>
</organism>
<dbReference type="InterPro" id="IPR046475">
    <property type="entry name" value="DUF6796"/>
</dbReference>
<evidence type="ECO:0008006" key="4">
    <source>
        <dbReference type="Google" id="ProtNLM"/>
    </source>
</evidence>
<feature type="transmembrane region" description="Helical" evidence="1">
    <location>
        <begin position="114"/>
        <end position="135"/>
    </location>
</feature>
<dbReference type="AlphaFoldDB" id="A0A3A9AA52"/>
<dbReference type="OrthoDB" id="1999568at2"/>
<gene>
    <name evidence="2" type="ORF">D7V94_19965</name>
</gene>
<feature type="transmembrane region" description="Helical" evidence="1">
    <location>
        <begin position="65"/>
        <end position="94"/>
    </location>
</feature>
<comment type="caution">
    <text evidence="2">The sequence shown here is derived from an EMBL/GenBank/DDBJ whole genome shotgun (WGS) entry which is preliminary data.</text>
</comment>
<evidence type="ECO:0000313" key="2">
    <source>
        <dbReference type="EMBL" id="RKI88024.1"/>
    </source>
</evidence>